<dbReference type="OrthoDB" id="4538483at2759"/>
<dbReference type="AlphaFoldDB" id="A0A6A6H880"/>
<sequence>MASDADLLNQLETHISNVQQDPATPLNEKLFESSKTFLAPNVAPDTSTRLVQQLAGLVTTLQQDPTPINDLLLRLLEPYSFSDILSFEFPVDFVAGLDVAAQPFNLLTLSLLEKATATSNDAATLATKPAVVLAIVRLWLCTPDTGVADKAQNVLLGLLKADEQTPERSNESRTALTGSDQGLVWRRIFGDRDIYTLFYAACSLDVSNPDLRLSKTQKSLAQARLLSWLPKVASLDWIMVTRSHHPDVEASYGLKPTDKGLLQFASCNMVDYKGDVLLHMSLINFYADLLEHVRKTAPNGRGQSVALEFLIATGLHARSLSFYLQPGNPSHDPVDVSYLYGVSARYCSTYATSLPDHFLRSNSLQATLAELSRALDISPNKWAHGDSPKDDLHVLASIPRKALFAHTNGIPAWTSSPLSRIPSSQTNADALNTLATVFHGPPERKALKFPPDSPLSNDVDPPTENEAAAARALFYLYLSHHPKLFADVVSHAETIALKDKALAAINLISAVITAEWAPFPGEDGSFPTESQLNAMMPQPALAAANTGVLAVLSPPCLEYVLPYLLQPAQSFTNLVGGRGDTESTAYIIATSKFDALRALQSRLRELYQRERLPEFEQMLDVIDKRVREGPWSREGEVGGRIGTLEI</sequence>
<proteinExistence type="predicted"/>
<name>A0A6A6H880_VIRVR</name>
<keyword evidence="2" id="KW-1185">Reference proteome</keyword>
<organism evidence="1 2">
    <name type="scientific">Viridothelium virens</name>
    <name type="common">Speckled blister lichen</name>
    <name type="synonym">Trypethelium virens</name>
    <dbReference type="NCBI Taxonomy" id="1048519"/>
    <lineage>
        <taxon>Eukaryota</taxon>
        <taxon>Fungi</taxon>
        <taxon>Dikarya</taxon>
        <taxon>Ascomycota</taxon>
        <taxon>Pezizomycotina</taxon>
        <taxon>Dothideomycetes</taxon>
        <taxon>Dothideomycetes incertae sedis</taxon>
        <taxon>Trypetheliales</taxon>
        <taxon>Trypetheliaceae</taxon>
        <taxon>Viridothelium</taxon>
    </lineage>
</organism>
<protein>
    <recommendedName>
        <fullName evidence="3">DNA mismatch repair protein HSM3 N-terminal domain-containing protein</fullName>
    </recommendedName>
</protein>
<dbReference type="Proteomes" id="UP000800092">
    <property type="component" value="Unassembled WGS sequence"/>
</dbReference>
<accession>A0A6A6H880</accession>
<evidence type="ECO:0008006" key="3">
    <source>
        <dbReference type="Google" id="ProtNLM"/>
    </source>
</evidence>
<gene>
    <name evidence="1" type="ORF">EV356DRAFT_191449</name>
</gene>
<evidence type="ECO:0000313" key="2">
    <source>
        <dbReference type="Proteomes" id="UP000800092"/>
    </source>
</evidence>
<reference evidence="1" key="1">
    <citation type="journal article" date="2020" name="Stud. Mycol.">
        <title>101 Dothideomycetes genomes: a test case for predicting lifestyles and emergence of pathogens.</title>
        <authorList>
            <person name="Haridas S."/>
            <person name="Albert R."/>
            <person name="Binder M."/>
            <person name="Bloem J."/>
            <person name="Labutti K."/>
            <person name="Salamov A."/>
            <person name="Andreopoulos B."/>
            <person name="Baker S."/>
            <person name="Barry K."/>
            <person name="Bills G."/>
            <person name="Bluhm B."/>
            <person name="Cannon C."/>
            <person name="Castanera R."/>
            <person name="Culley D."/>
            <person name="Daum C."/>
            <person name="Ezra D."/>
            <person name="Gonzalez J."/>
            <person name="Henrissat B."/>
            <person name="Kuo A."/>
            <person name="Liang C."/>
            <person name="Lipzen A."/>
            <person name="Lutzoni F."/>
            <person name="Magnuson J."/>
            <person name="Mondo S."/>
            <person name="Nolan M."/>
            <person name="Ohm R."/>
            <person name="Pangilinan J."/>
            <person name="Park H.-J."/>
            <person name="Ramirez L."/>
            <person name="Alfaro M."/>
            <person name="Sun H."/>
            <person name="Tritt A."/>
            <person name="Yoshinaga Y."/>
            <person name="Zwiers L.-H."/>
            <person name="Turgeon B."/>
            <person name="Goodwin S."/>
            <person name="Spatafora J."/>
            <person name="Crous P."/>
            <person name="Grigoriev I."/>
        </authorList>
    </citation>
    <scope>NUCLEOTIDE SEQUENCE</scope>
    <source>
        <strain evidence="1">Tuck. ex Michener</strain>
    </source>
</reference>
<dbReference type="EMBL" id="ML991803">
    <property type="protein sequence ID" value="KAF2233880.1"/>
    <property type="molecule type" value="Genomic_DNA"/>
</dbReference>
<evidence type="ECO:0000313" key="1">
    <source>
        <dbReference type="EMBL" id="KAF2233880.1"/>
    </source>
</evidence>